<gene>
    <name evidence="2" type="ORF">DFO73_1272</name>
</gene>
<proteinExistence type="predicted"/>
<sequence>MKGIRNLSFILFLFVLAACQKDIPEPETKLEVEPVNAIELASDIPVSGVESSNTKNPFYVRHQVRGREVLVECIVQGISFSGQSAKDKGKILLYVDGKKKEEISSAAFIIKGLSSGKHRIRLELVKENQPISKLKREFYVSIP</sequence>
<dbReference type="EMBL" id="QGTW01000027">
    <property type="protein sequence ID" value="PWW17378.1"/>
    <property type="molecule type" value="Genomic_DNA"/>
</dbReference>
<name>A0A2V2ZBP4_9BACI</name>
<comment type="caution">
    <text evidence="2">The sequence shown here is derived from an EMBL/GenBank/DDBJ whole genome shotgun (WGS) entry which is preliminary data.</text>
</comment>
<protein>
    <recommendedName>
        <fullName evidence="4">Lipoprotein</fullName>
    </recommendedName>
</protein>
<dbReference type="PROSITE" id="PS51257">
    <property type="entry name" value="PROKAR_LIPOPROTEIN"/>
    <property type="match status" value="1"/>
</dbReference>
<dbReference type="RefSeq" id="WP_110067822.1">
    <property type="nucleotide sequence ID" value="NZ_QGTW01000027.1"/>
</dbReference>
<dbReference type="AlphaFoldDB" id="A0A2V2ZBP4"/>
<evidence type="ECO:0008006" key="4">
    <source>
        <dbReference type="Google" id="ProtNLM"/>
    </source>
</evidence>
<evidence type="ECO:0000313" key="2">
    <source>
        <dbReference type="EMBL" id="PWW17378.1"/>
    </source>
</evidence>
<dbReference type="Proteomes" id="UP000247150">
    <property type="component" value="Unassembled WGS sequence"/>
</dbReference>
<feature type="chain" id="PRO_5038599046" description="Lipoprotein" evidence="1">
    <location>
        <begin position="18"/>
        <end position="143"/>
    </location>
</feature>
<feature type="signal peptide" evidence="1">
    <location>
        <begin position="1"/>
        <end position="17"/>
    </location>
</feature>
<evidence type="ECO:0000313" key="3">
    <source>
        <dbReference type="Proteomes" id="UP000247150"/>
    </source>
</evidence>
<accession>A0A2V2ZBP4</accession>
<dbReference type="OrthoDB" id="2968672at2"/>
<reference evidence="2 3" key="1">
    <citation type="submission" date="2018-05" db="EMBL/GenBank/DDBJ databases">
        <title>Freshwater and sediment microbial communities from various areas in North America, analyzing microbe dynamics in response to fracking.</title>
        <authorList>
            <person name="Lamendella R."/>
        </authorList>
    </citation>
    <scope>NUCLEOTIDE SEQUENCE [LARGE SCALE GENOMIC DNA]</scope>
    <source>
        <strain evidence="2 3">15_TX</strain>
    </source>
</reference>
<evidence type="ECO:0000256" key="1">
    <source>
        <dbReference type="SAM" id="SignalP"/>
    </source>
</evidence>
<keyword evidence="1" id="KW-0732">Signal</keyword>
<organism evidence="2 3">
    <name type="scientific">Cytobacillus oceanisediminis</name>
    <dbReference type="NCBI Taxonomy" id="665099"/>
    <lineage>
        <taxon>Bacteria</taxon>
        <taxon>Bacillati</taxon>
        <taxon>Bacillota</taxon>
        <taxon>Bacilli</taxon>
        <taxon>Bacillales</taxon>
        <taxon>Bacillaceae</taxon>
        <taxon>Cytobacillus</taxon>
    </lineage>
</organism>